<gene>
    <name evidence="4" type="ORF">CAPTEDRAFT_149184</name>
</gene>
<dbReference type="GO" id="GO:0005634">
    <property type="term" value="C:nucleus"/>
    <property type="evidence" value="ECO:0007669"/>
    <property type="project" value="TreeGrafter"/>
</dbReference>
<dbReference type="GO" id="GO:0003785">
    <property type="term" value="F:actin monomer binding"/>
    <property type="evidence" value="ECO:0007669"/>
    <property type="project" value="TreeGrafter"/>
</dbReference>
<dbReference type="InterPro" id="IPR039169">
    <property type="entry name" value="Abitram"/>
</dbReference>
<reference evidence="6" key="1">
    <citation type="submission" date="2012-12" db="EMBL/GenBank/DDBJ databases">
        <authorList>
            <person name="Hellsten U."/>
            <person name="Grimwood J."/>
            <person name="Chapman J.A."/>
            <person name="Shapiro H."/>
            <person name="Aerts A."/>
            <person name="Otillar R.P."/>
            <person name="Terry A.Y."/>
            <person name="Boore J.L."/>
            <person name="Simakov O."/>
            <person name="Marletaz F."/>
            <person name="Cho S.-J."/>
            <person name="Edsinger-Gonzales E."/>
            <person name="Havlak P."/>
            <person name="Kuo D.-H."/>
            <person name="Larsson T."/>
            <person name="Lv J."/>
            <person name="Arendt D."/>
            <person name="Savage R."/>
            <person name="Osoegawa K."/>
            <person name="de Jong P."/>
            <person name="Lindberg D.R."/>
            <person name="Seaver E.C."/>
            <person name="Weisblat D.A."/>
            <person name="Putnam N.H."/>
            <person name="Grigoriev I.V."/>
            <person name="Rokhsar D.S."/>
        </authorList>
    </citation>
    <scope>NUCLEOTIDE SEQUENCE</scope>
    <source>
        <strain evidence="6">I ESC-2004</strain>
    </source>
</reference>
<dbReference type="PANTHER" id="PTHR13651:SF0">
    <property type="entry name" value="PROTEIN ABITRAM"/>
    <property type="match status" value="1"/>
</dbReference>
<reference evidence="5" key="3">
    <citation type="submission" date="2015-06" db="UniProtKB">
        <authorList>
            <consortium name="EnsemblMetazoa"/>
        </authorList>
    </citation>
    <scope>IDENTIFICATION</scope>
</reference>
<dbReference type="GO" id="GO:0051015">
    <property type="term" value="F:actin filament binding"/>
    <property type="evidence" value="ECO:0007669"/>
    <property type="project" value="TreeGrafter"/>
</dbReference>
<evidence type="ECO:0000313" key="6">
    <source>
        <dbReference type="Proteomes" id="UP000014760"/>
    </source>
</evidence>
<dbReference type="SUPFAM" id="SSF51230">
    <property type="entry name" value="Single hybrid motif"/>
    <property type="match status" value="1"/>
</dbReference>
<accession>R7VL45</accession>
<dbReference type="PANTHER" id="PTHR13651">
    <property type="entry name" value="PROTEIN ABITRAM"/>
    <property type="match status" value="1"/>
</dbReference>
<reference evidence="4 6" key="2">
    <citation type="journal article" date="2013" name="Nature">
        <title>Insights into bilaterian evolution from three spiralian genomes.</title>
        <authorList>
            <person name="Simakov O."/>
            <person name="Marletaz F."/>
            <person name="Cho S.J."/>
            <person name="Edsinger-Gonzales E."/>
            <person name="Havlak P."/>
            <person name="Hellsten U."/>
            <person name="Kuo D.H."/>
            <person name="Larsson T."/>
            <person name="Lv J."/>
            <person name="Arendt D."/>
            <person name="Savage R."/>
            <person name="Osoegawa K."/>
            <person name="de Jong P."/>
            <person name="Grimwood J."/>
            <person name="Chapman J.A."/>
            <person name="Shapiro H."/>
            <person name="Aerts A."/>
            <person name="Otillar R.P."/>
            <person name="Terry A.Y."/>
            <person name="Boore J.L."/>
            <person name="Grigoriev I.V."/>
            <person name="Lindberg D.R."/>
            <person name="Seaver E.C."/>
            <person name="Weisblat D.A."/>
            <person name="Putnam N.H."/>
            <person name="Rokhsar D.S."/>
        </authorList>
    </citation>
    <scope>NUCLEOTIDE SEQUENCE</scope>
    <source>
        <strain evidence="4 6">I ESC-2004</strain>
    </source>
</reference>
<dbReference type="EnsemblMetazoa" id="CapteT149184">
    <property type="protein sequence ID" value="CapteP149184"/>
    <property type="gene ID" value="CapteG149184"/>
</dbReference>
<evidence type="ECO:0000313" key="4">
    <source>
        <dbReference type="EMBL" id="ELU17295.1"/>
    </source>
</evidence>
<name>R7VL45_CAPTE</name>
<dbReference type="Pfam" id="PF01597">
    <property type="entry name" value="GCV_H"/>
    <property type="match status" value="1"/>
</dbReference>
<dbReference type="InterPro" id="IPR033753">
    <property type="entry name" value="GCV_H/Fam206"/>
</dbReference>
<sequence length="215" mass="24213">MENGVEKWEFTPIADLTGVPESFVDRYFTRRYKLNVKKIPGEDQCVLVHSNRLCVITIADSHPIRSMDKVVSSVNFKIDGKIDRAKNAASGKHKRGAQFLQEGSPLCHVTCTDGSRYTLYAVVRGCLVEVNDCLNARPELLSLMPETEGYIAIVMTSLKDHKTQVDALLSHEDYLKALKDRELKESKVISKRSMDEVHCEGQTEEKKAKIDNEIG</sequence>
<evidence type="ECO:0000256" key="1">
    <source>
        <dbReference type="ARBA" id="ARBA00010764"/>
    </source>
</evidence>
<evidence type="ECO:0000313" key="5">
    <source>
        <dbReference type="EnsemblMetazoa" id="CapteP149184"/>
    </source>
</evidence>
<keyword evidence="6" id="KW-1185">Reference proteome</keyword>
<dbReference type="InterPro" id="IPR011053">
    <property type="entry name" value="Single_hybrid_motif"/>
</dbReference>
<evidence type="ECO:0000256" key="3">
    <source>
        <dbReference type="ARBA" id="ARBA00030463"/>
    </source>
</evidence>
<dbReference type="GO" id="GO:0048813">
    <property type="term" value="P:dendrite morphogenesis"/>
    <property type="evidence" value="ECO:0007669"/>
    <property type="project" value="TreeGrafter"/>
</dbReference>
<evidence type="ECO:0000256" key="2">
    <source>
        <dbReference type="ARBA" id="ARBA00019325"/>
    </source>
</evidence>
<dbReference type="EMBL" id="KB292570">
    <property type="protein sequence ID" value="ELU17295.1"/>
    <property type="molecule type" value="Genomic_DNA"/>
</dbReference>
<dbReference type="OMA" id="GKACEDH"/>
<organism evidence="4">
    <name type="scientific">Capitella teleta</name>
    <name type="common">Polychaete worm</name>
    <dbReference type="NCBI Taxonomy" id="283909"/>
    <lineage>
        <taxon>Eukaryota</taxon>
        <taxon>Metazoa</taxon>
        <taxon>Spiralia</taxon>
        <taxon>Lophotrochozoa</taxon>
        <taxon>Annelida</taxon>
        <taxon>Polychaeta</taxon>
        <taxon>Sedentaria</taxon>
        <taxon>Scolecida</taxon>
        <taxon>Capitellidae</taxon>
        <taxon>Capitella</taxon>
    </lineage>
</organism>
<dbReference type="STRING" id="283909.R7VL45"/>
<dbReference type="GO" id="GO:0032433">
    <property type="term" value="C:filopodium tip"/>
    <property type="evidence" value="ECO:0007669"/>
    <property type="project" value="TreeGrafter"/>
</dbReference>
<dbReference type="HOGENOM" id="CLU_107323_1_0_1"/>
<dbReference type="FunCoup" id="R7VL45">
    <property type="interactions" value="795"/>
</dbReference>
<proteinExistence type="inferred from homology"/>
<dbReference type="Proteomes" id="UP000014760">
    <property type="component" value="Unassembled WGS sequence"/>
</dbReference>
<dbReference type="GO" id="GO:0030833">
    <property type="term" value="P:regulation of actin filament polymerization"/>
    <property type="evidence" value="ECO:0007669"/>
    <property type="project" value="TreeGrafter"/>
</dbReference>
<dbReference type="GO" id="GO:0030027">
    <property type="term" value="C:lamellipodium"/>
    <property type="evidence" value="ECO:0007669"/>
    <property type="project" value="TreeGrafter"/>
</dbReference>
<protein>
    <recommendedName>
        <fullName evidence="2">Protein Abitram</fullName>
    </recommendedName>
    <alternativeName>
        <fullName evidence="3">Actin-binding transcription modulator</fullName>
    </alternativeName>
</protein>
<dbReference type="OrthoDB" id="48130at2759"/>
<dbReference type="EMBL" id="AMQN01004070">
    <property type="status" value="NOT_ANNOTATED_CDS"/>
    <property type="molecule type" value="Genomic_DNA"/>
</dbReference>
<dbReference type="GO" id="GO:0051489">
    <property type="term" value="P:regulation of filopodium assembly"/>
    <property type="evidence" value="ECO:0007669"/>
    <property type="project" value="TreeGrafter"/>
</dbReference>
<dbReference type="AlphaFoldDB" id="R7VL45"/>
<dbReference type="Gene3D" id="2.40.50.100">
    <property type="match status" value="1"/>
</dbReference>
<dbReference type="GO" id="GO:0030425">
    <property type="term" value="C:dendrite"/>
    <property type="evidence" value="ECO:0007669"/>
    <property type="project" value="TreeGrafter"/>
</dbReference>
<comment type="similarity">
    <text evidence="1">Belongs to the ABITRAM family.</text>
</comment>